<dbReference type="AlphaFoldDB" id="A0A7U2EV83"/>
<evidence type="ECO:0000313" key="2">
    <source>
        <dbReference type="EMBL" id="QRC93746.1"/>
    </source>
</evidence>
<dbReference type="Pfam" id="PF01738">
    <property type="entry name" value="DLH"/>
    <property type="match status" value="1"/>
</dbReference>
<protein>
    <recommendedName>
        <fullName evidence="1">Dienelactone hydrolase domain-containing protein</fullName>
    </recommendedName>
</protein>
<dbReference type="InterPro" id="IPR029058">
    <property type="entry name" value="AB_hydrolase_fold"/>
</dbReference>
<name>A0A7U2EV83_PHANO</name>
<evidence type="ECO:0000313" key="3">
    <source>
        <dbReference type="Proteomes" id="UP000663193"/>
    </source>
</evidence>
<evidence type="ECO:0000259" key="1">
    <source>
        <dbReference type="Pfam" id="PF01738"/>
    </source>
</evidence>
<dbReference type="OMA" id="YSGTTHG"/>
<dbReference type="Proteomes" id="UP000663193">
    <property type="component" value="Chromosome 3"/>
</dbReference>
<organism evidence="2 3">
    <name type="scientific">Phaeosphaeria nodorum (strain SN15 / ATCC MYA-4574 / FGSC 10173)</name>
    <name type="common">Glume blotch fungus</name>
    <name type="synonym">Parastagonospora nodorum</name>
    <dbReference type="NCBI Taxonomy" id="321614"/>
    <lineage>
        <taxon>Eukaryota</taxon>
        <taxon>Fungi</taxon>
        <taxon>Dikarya</taxon>
        <taxon>Ascomycota</taxon>
        <taxon>Pezizomycotina</taxon>
        <taxon>Dothideomycetes</taxon>
        <taxon>Pleosporomycetidae</taxon>
        <taxon>Pleosporales</taxon>
        <taxon>Pleosporineae</taxon>
        <taxon>Phaeosphaeriaceae</taxon>
        <taxon>Parastagonospora</taxon>
    </lineage>
</organism>
<reference evidence="3" key="1">
    <citation type="journal article" date="2021" name="BMC Genomics">
        <title>Chromosome-level genome assembly and manually-curated proteome of model necrotroph Parastagonospora nodorum Sn15 reveals a genome-wide trove of candidate effector homologs, and redundancy of virulence-related functions within an accessory chromosome.</title>
        <authorList>
            <person name="Bertazzoni S."/>
            <person name="Jones D.A.B."/>
            <person name="Phan H.T."/>
            <person name="Tan K.-C."/>
            <person name="Hane J.K."/>
        </authorList>
    </citation>
    <scope>NUCLEOTIDE SEQUENCE [LARGE SCALE GENOMIC DNA]</scope>
    <source>
        <strain evidence="3">SN15 / ATCC MYA-4574 / FGSC 10173)</strain>
    </source>
</reference>
<proteinExistence type="predicted"/>
<dbReference type="PANTHER" id="PTHR17630:SF44">
    <property type="entry name" value="PROTEIN AIM2"/>
    <property type="match status" value="1"/>
</dbReference>
<dbReference type="PANTHER" id="PTHR17630">
    <property type="entry name" value="DIENELACTONE HYDROLASE"/>
    <property type="match status" value="1"/>
</dbReference>
<keyword evidence="3" id="KW-1185">Reference proteome</keyword>
<dbReference type="GO" id="GO:0016787">
    <property type="term" value="F:hydrolase activity"/>
    <property type="evidence" value="ECO:0007669"/>
    <property type="project" value="InterPro"/>
</dbReference>
<feature type="domain" description="Dienelactone hydrolase" evidence="1">
    <location>
        <begin position="47"/>
        <end position="258"/>
    </location>
</feature>
<dbReference type="VEuPathDB" id="FungiDB:JI435_039350"/>
<dbReference type="InterPro" id="IPR002925">
    <property type="entry name" value="Dienelactn_hydro"/>
</dbReference>
<sequence>MVLPRNVLTSLATLGSAIAETSYLPYQVRNAGVPVGQLKNISGIEMYISYPPNRNSSTKALLYVTDIFGVPLLQNKLLADSLAANDYLVVMPDLFRGDAISVEEQEAGLNLTEWRALHPTSEIDSIINTTINYMRSDMQAARIGGLGYCFGGKYVPRFMTSSGGLDLGFIAHPSSLTEQEIGGITKGISIAAGTLDGSFNSSAKVRAESILAANNVTFQTNLYSGAPHGFAVRVNQSIPQQAYAKQASFMQAVTWFDAWL</sequence>
<accession>A0A7U2EV83</accession>
<dbReference type="Gene3D" id="3.40.50.1820">
    <property type="entry name" value="alpha/beta hydrolase"/>
    <property type="match status" value="1"/>
</dbReference>
<dbReference type="EMBL" id="CP069025">
    <property type="protein sequence ID" value="QRC93746.1"/>
    <property type="molecule type" value="Genomic_DNA"/>
</dbReference>
<dbReference type="SUPFAM" id="SSF53474">
    <property type="entry name" value="alpha/beta-Hydrolases"/>
    <property type="match status" value="1"/>
</dbReference>
<gene>
    <name evidence="2" type="ORF">JI435_039350</name>
</gene>
<dbReference type="OrthoDB" id="17560at2759"/>